<dbReference type="Proteomes" id="UP000000692">
    <property type="component" value="Chromosome"/>
</dbReference>
<dbReference type="RefSeq" id="WP_013382971.1">
    <property type="nucleotide sequence ID" value="NC_017384.1"/>
</dbReference>
<feature type="domain" description="DUF4329" evidence="1">
    <location>
        <begin position="30"/>
        <end position="144"/>
    </location>
</feature>
<dbReference type="OrthoDB" id="7850904at2"/>
<organism evidence="2 3">
    <name type="scientific">Ketogulonicigenium vulgare (strain WSH-001)</name>
    <dbReference type="NCBI Taxonomy" id="759362"/>
    <lineage>
        <taxon>Bacteria</taxon>
        <taxon>Pseudomonadati</taxon>
        <taxon>Pseudomonadota</taxon>
        <taxon>Alphaproteobacteria</taxon>
        <taxon>Rhodobacterales</taxon>
        <taxon>Roseobacteraceae</taxon>
        <taxon>Ketogulonicigenium</taxon>
    </lineage>
</organism>
<dbReference type="Pfam" id="PF14220">
    <property type="entry name" value="DUF4329"/>
    <property type="match status" value="1"/>
</dbReference>
<evidence type="ECO:0000259" key="1">
    <source>
        <dbReference type="Pfam" id="PF14220"/>
    </source>
</evidence>
<dbReference type="KEGG" id="kvl:KVU_2468"/>
<accession>F9Y7L1</accession>
<dbReference type="InterPro" id="IPR025479">
    <property type="entry name" value="DUF4329"/>
</dbReference>
<reference evidence="2 3" key="1">
    <citation type="journal article" date="2011" name="J. Bacteriol.">
        <title>Complete genome sequence of the industrial strain Ketogulonicigenium vulgare WSH-001.</title>
        <authorList>
            <person name="Liu L."/>
            <person name="Li Y."/>
            <person name="Zhang J."/>
            <person name="Zhou Z."/>
            <person name="Liu J."/>
            <person name="Li X."/>
            <person name="Zhou J."/>
            <person name="Du G."/>
            <person name="Wang L."/>
            <person name="Chen J."/>
        </authorList>
    </citation>
    <scope>NUCLEOTIDE SEQUENCE [LARGE SCALE GENOMIC DNA]</scope>
    <source>
        <strain evidence="2 3">WSH-001</strain>
    </source>
</reference>
<name>F9Y7L1_KETVW</name>
<dbReference type="EMBL" id="CP002018">
    <property type="protein sequence ID" value="AEM42307.1"/>
    <property type="molecule type" value="Genomic_DNA"/>
</dbReference>
<dbReference type="HOGENOM" id="CLU_114516_0_0_5"/>
<dbReference type="PATRIC" id="fig|759362.5.peg.2567"/>
<proteinExistence type="predicted"/>
<evidence type="ECO:0000313" key="3">
    <source>
        <dbReference type="Proteomes" id="UP000000692"/>
    </source>
</evidence>
<dbReference type="AlphaFoldDB" id="F9Y7L1"/>
<protein>
    <recommendedName>
        <fullName evidence="1">DUF4329 domain-containing protein</fullName>
    </recommendedName>
</protein>
<evidence type="ECO:0000313" key="2">
    <source>
        <dbReference type="EMBL" id="AEM42307.1"/>
    </source>
</evidence>
<dbReference type="eggNOG" id="ENOG5032T8T">
    <property type="taxonomic scope" value="Bacteria"/>
</dbReference>
<sequence>MRRILGILFAVAAITGGADRLSAQTQEEFDFVQELLGELQHISFQRGAEYCGFVGIDHTGKLVASEATRGTMASCPLHVPPRSEMTIIASYHTHGAFDEGFINEIPSDIDMRSDQSMGIRGWVSTPGGRLWLVDSRKMVTRQVCAQGCLPIDPNYYKAQAGDVAKTYTYDELVERLQDW</sequence>
<gene>
    <name evidence="2" type="ordered locus">KVU_2468</name>
</gene>
<keyword evidence="3" id="KW-1185">Reference proteome</keyword>